<name>A0ABU3S4Q0_9HYPH</name>
<accession>A0ABU3S4Q0</accession>
<comment type="caution">
    <text evidence="2">The sequence shown here is derived from an EMBL/GenBank/DDBJ whole genome shotgun (WGS) entry which is preliminary data.</text>
</comment>
<gene>
    <name evidence="2" type="ORF">RKE40_07640</name>
</gene>
<dbReference type="RefSeq" id="WP_316017637.1">
    <property type="nucleotide sequence ID" value="NZ_JAWDID010000008.1"/>
</dbReference>
<dbReference type="EMBL" id="JAWDID010000008">
    <property type="protein sequence ID" value="MDU0339748.1"/>
    <property type="molecule type" value="Genomic_DNA"/>
</dbReference>
<dbReference type="Proteomes" id="UP001254257">
    <property type="component" value="Unassembled WGS sequence"/>
</dbReference>
<dbReference type="Pfam" id="PF11159">
    <property type="entry name" value="DUF2939"/>
    <property type="match status" value="1"/>
</dbReference>
<keyword evidence="1" id="KW-0472">Membrane</keyword>
<evidence type="ECO:0000313" key="3">
    <source>
        <dbReference type="Proteomes" id="UP001254257"/>
    </source>
</evidence>
<evidence type="ECO:0000313" key="2">
    <source>
        <dbReference type="EMBL" id="MDU0339748.1"/>
    </source>
</evidence>
<dbReference type="InterPro" id="IPR021330">
    <property type="entry name" value="DUF2939"/>
</dbReference>
<organism evidence="2 3">
    <name type="scientific">Bosea rubneri</name>
    <dbReference type="NCBI Taxonomy" id="3075434"/>
    <lineage>
        <taxon>Bacteria</taxon>
        <taxon>Pseudomonadati</taxon>
        <taxon>Pseudomonadota</taxon>
        <taxon>Alphaproteobacteria</taxon>
        <taxon>Hyphomicrobiales</taxon>
        <taxon>Boseaceae</taxon>
        <taxon>Bosea</taxon>
    </lineage>
</organism>
<reference evidence="2 3" key="1">
    <citation type="submission" date="2023-09" db="EMBL/GenBank/DDBJ databases">
        <title>Whole genome shotgun sequencing (WGS) of Bosea sp. ZW T0_25, isolated from stored onions (Allium cepa).</title>
        <authorList>
            <person name="Stoll D.A."/>
            <person name="Huch M."/>
        </authorList>
    </citation>
    <scope>NUCLEOTIDE SEQUENCE [LARGE SCALE GENOMIC DNA]</scope>
    <source>
        <strain evidence="2 3">ZW T0_25</strain>
    </source>
</reference>
<proteinExistence type="predicted"/>
<keyword evidence="1" id="KW-0812">Transmembrane</keyword>
<protein>
    <submittedName>
        <fullName evidence="2">DUF2939 domain-containing protein</fullName>
    </submittedName>
</protein>
<feature type="transmembrane region" description="Helical" evidence="1">
    <location>
        <begin position="24"/>
        <end position="44"/>
    </location>
</feature>
<keyword evidence="3" id="KW-1185">Reference proteome</keyword>
<evidence type="ECO:0000256" key="1">
    <source>
        <dbReference type="SAM" id="Phobius"/>
    </source>
</evidence>
<sequence length="222" mass="23665">MAQTIPDRDDAEDLATLPSRRGRWIVLGLLFAILFGYWASPYVAAARLAQAANAGAADEVLGRIDLPALRMSFARQIVRSYISRNPQARGLDPLARQVVAGAATGFVDAIIAEHLTPAAITALLTERGSAAPADELLGPGLALPRAGGLGDAWTLFRNSGFDGLTSFAVTVPPKAAAADEMDAYRLRFGLSGTRWKLRALELPKTVLARLADELKSRTDRAS</sequence>
<keyword evidence="1" id="KW-1133">Transmembrane helix</keyword>